<dbReference type="PROSITE" id="PS50088">
    <property type="entry name" value="ANK_REPEAT"/>
    <property type="match status" value="3"/>
</dbReference>
<protein>
    <submittedName>
        <fullName evidence="4">Uncharacterized protein</fullName>
    </submittedName>
</protein>
<dbReference type="EMBL" id="JXNT01000009">
    <property type="protein sequence ID" value="ODM17015.1"/>
    <property type="molecule type" value="Genomic_DNA"/>
</dbReference>
<feature type="repeat" description="ANK" evidence="3">
    <location>
        <begin position="252"/>
        <end position="284"/>
    </location>
</feature>
<organism evidence="4 5">
    <name type="scientific">Aspergillus cristatus</name>
    <name type="common">Chinese Fuzhuan brick tea-fermentation fungus</name>
    <name type="synonym">Eurotium cristatum</name>
    <dbReference type="NCBI Taxonomy" id="573508"/>
    <lineage>
        <taxon>Eukaryota</taxon>
        <taxon>Fungi</taxon>
        <taxon>Dikarya</taxon>
        <taxon>Ascomycota</taxon>
        <taxon>Pezizomycotina</taxon>
        <taxon>Eurotiomycetes</taxon>
        <taxon>Eurotiomycetidae</taxon>
        <taxon>Eurotiales</taxon>
        <taxon>Aspergillaceae</taxon>
        <taxon>Aspergillus</taxon>
        <taxon>Aspergillus subgen. Aspergillus</taxon>
    </lineage>
</organism>
<evidence type="ECO:0000256" key="1">
    <source>
        <dbReference type="ARBA" id="ARBA00022737"/>
    </source>
</evidence>
<gene>
    <name evidence="4" type="ORF">SI65_07414</name>
</gene>
<evidence type="ECO:0000313" key="4">
    <source>
        <dbReference type="EMBL" id="ODM17015.1"/>
    </source>
</evidence>
<dbReference type="PROSITE" id="PS50297">
    <property type="entry name" value="ANK_REP_REGION"/>
    <property type="match status" value="3"/>
</dbReference>
<dbReference type="Pfam" id="PF00023">
    <property type="entry name" value="Ank"/>
    <property type="match status" value="1"/>
</dbReference>
<dbReference type="STRING" id="573508.A0A1E3B7R2"/>
<dbReference type="AlphaFoldDB" id="A0A1E3B7R2"/>
<dbReference type="PANTHER" id="PTHR24123">
    <property type="entry name" value="ANKYRIN REPEAT-CONTAINING"/>
    <property type="match status" value="1"/>
</dbReference>
<dbReference type="InterPro" id="IPR051165">
    <property type="entry name" value="Multifunctional_ANK_Repeat"/>
</dbReference>
<dbReference type="Gene3D" id="1.25.40.20">
    <property type="entry name" value="Ankyrin repeat-containing domain"/>
    <property type="match status" value="4"/>
</dbReference>
<evidence type="ECO:0000256" key="3">
    <source>
        <dbReference type="PROSITE-ProRule" id="PRU00023"/>
    </source>
</evidence>
<evidence type="ECO:0000256" key="2">
    <source>
        <dbReference type="ARBA" id="ARBA00023043"/>
    </source>
</evidence>
<reference evidence="4 5" key="1">
    <citation type="journal article" date="2016" name="BMC Genomics">
        <title>Comparative genomic and transcriptomic analyses of the Fuzhuan brick tea-fermentation fungus Aspergillus cristatus.</title>
        <authorList>
            <person name="Ge Y."/>
            <person name="Wang Y."/>
            <person name="Liu Y."/>
            <person name="Tan Y."/>
            <person name="Ren X."/>
            <person name="Zhang X."/>
            <person name="Hyde K.D."/>
            <person name="Liu Y."/>
            <person name="Liu Z."/>
        </authorList>
    </citation>
    <scope>NUCLEOTIDE SEQUENCE [LARGE SCALE GENOMIC DNA]</scope>
    <source>
        <strain evidence="4 5">GZAAS20.1005</strain>
    </source>
</reference>
<sequence length="770" mass="84665">MSLLTLSNELLLEVANYLEWDSDINAFMQVSGRTYYLLSQRLFWHNVFWSESTAFEWALYRGYASVVEKALDAGAWTNIDYKTFSGPLDVAIHYGYADVVKVLLERGVDVDEDPTWMISSASGILEIGDKSPLFKALARGHPDVLQVFFSFVKKSQGYDVGKRARPVRGGWHTYGITVTKAAAEQLMRDSAARGDLVSVKFLAKFLPSSINSEVEGTFGTAPIIQAVKNHRIEVLRFLLKAGVDPGRDIMFREDTPLYHAAQNGSVEAVQLLLDKGARLDPRMNYRQGGRGHSLEILETAVTNGHVKVAEILLRSISTRSKSKSTLKDKDTLITAAAACGLADLVQEILDNVHKGYQKVEKGQRTFLSDNSRPKPLAVAIQNGHKDVVSMLIDYGADMKDIASTPPLIRAVSSGHTEVVKLLLDKAVANLTETNIYNLPVRYLARSRQCTLGFAALCHAVPFPSAFQVLLDKGAQPASKAEKLILVTEVVKFGSEKTAQILSKQGILLEASEIESAADEEAGEQSVDAAFDDAIEQAAGQRVEQPGEQSGGEALDLTAETTAEQRKKGKAGGKASKKIRSLIQEIGPNSQEVKDIMSSALVAGDARMVDYLCSQGCSPNHKWPGFSNDKMSSLEVAAMARFCEDTATTLDVLLHHGADINQLQGGWSINCPDDRYLTALKLLVERGADAAPHTSKWGLKVLKLASRMRCRRTTRFLLSESCNRGASFAVVQELIKFCEEHLKRGCDLKFEKVLTDIHWRSIYPVPREKTT</sequence>
<dbReference type="SUPFAM" id="SSF48403">
    <property type="entry name" value="Ankyrin repeat"/>
    <property type="match status" value="2"/>
</dbReference>
<keyword evidence="1" id="KW-0677">Repeat</keyword>
<dbReference type="PANTHER" id="PTHR24123:SF33">
    <property type="entry name" value="PROTEIN HOS4"/>
    <property type="match status" value="1"/>
</dbReference>
<proteinExistence type="predicted"/>
<keyword evidence="2 3" id="KW-0040">ANK repeat</keyword>
<dbReference type="OrthoDB" id="366390at2759"/>
<feature type="repeat" description="ANK" evidence="3">
    <location>
        <begin position="87"/>
        <end position="115"/>
    </location>
</feature>
<dbReference type="InterPro" id="IPR002110">
    <property type="entry name" value="Ankyrin_rpt"/>
</dbReference>
<feature type="repeat" description="ANK" evidence="3">
    <location>
        <begin position="371"/>
        <end position="403"/>
    </location>
</feature>
<evidence type="ECO:0000313" key="5">
    <source>
        <dbReference type="Proteomes" id="UP000094569"/>
    </source>
</evidence>
<accession>A0A1E3B7R2</accession>
<dbReference type="VEuPathDB" id="FungiDB:SI65_07414"/>
<dbReference type="Pfam" id="PF12796">
    <property type="entry name" value="Ank_2"/>
    <property type="match status" value="2"/>
</dbReference>
<dbReference type="SMART" id="SM00248">
    <property type="entry name" value="ANK"/>
    <property type="match status" value="11"/>
</dbReference>
<keyword evidence="5" id="KW-1185">Reference proteome</keyword>
<name>A0A1E3B7R2_ASPCR</name>
<dbReference type="InterPro" id="IPR036770">
    <property type="entry name" value="Ankyrin_rpt-contain_sf"/>
</dbReference>
<comment type="caution">
    <text evidence="4">The sequence shown here is derived from an EMBL/GenBank/DDBJ whole genome shotgun (WGS) entry which is preliminary data.</text>
</comment>
<dbReference type="Proteomes" id="UP000094569">
    <property type="component" value="Unassembled WGS sequence"/>
</dbReference>